<dbReference type="Pfam" id="PF21810">
    <property type="entry name" value="DUF6880"/>
    <property type="match status" value="1"/>
</dbReference>
<evidence type="ECO:0000313" key="1">
    <source>
        <dbReference type="EMBL" id="MDE1464917.1"/>
    </source>
</evidence>
<keyword evidence="2" id="KW-1185">Reference proteome</keyword>
<protein>
    <submittedName>
        <fullName evidence="1">Uncharacterized protein</fullName>
    </submittedName>
</protein>
<dbReference type="RefSeq" id="WP_274691226.1">
    <property type="nucleotide sequence ID" value="NZ_JAPMOU010000046.1"/>
</dbReference>
<comment type="caution">
    <text evidence="1">The sequence shown here is derived from an EMBL/GenBank/DDBJ whole genome shotgun (WGS) entry which is preliminary data.</text>
</comment>
<gene>
    <name evidence="1" type="ORF">ORQ98_23420</name>
</gene>
<dbReference type="InterPro" id="IPR049245">
    <property type="entry name" value="DUF6880"/>
</dbReference>
<proteinExistence type="predicted"/>
<sequence length="460" mass="53039">MKKEQLIAQLKQLNAAELADFVISLLGEDRALDLRIESLALRSNPEGLTRQVKSQIQSIKRGRRFIEYGESFQLATRLAALIDDIEQIILPYSPKNAFELTDLLLFIHGSVMNRVDDSGGVVGGEFLRANVLWLKAAKAWGNESIDWLTKIYDLVAQEDYGVLDALLPNANALLNEQQLQQLAWRYENEIRQQLKKEGTGNTASRPTFELIKLSSKLHQVAEALADPELYEHATLLLSAMPNSLQIKSIVEQYVLFNQPQKALKWLDSPWQTDELTRLQLLNKVFELMNDKPKLREVREKIYQTTQTAEALNELIELLHEEEKQLVLAKAVDEAEQCQTLYIAVDKLLYLKQYEKAQNLILSRLDELARTFYSRLTDYVKVFEKQNCLLAVVACYRVLANDILDNARSKAYSHAARYMKKLIELDNQIKNYQSLETAEQYYQTLQELHGRKRSFWSKIND</sequence>
<dbReference type="EMBL" id="JAPMOU010000046">
    <property type="protein sequence ID" value="MDE1464917.1"/>
    <property type="molecule type" value="Genomic_DNA"/>
</dbReference>
<name>A0ABT5UEV6_9GAMM</name>
<evidence type="ECO:0000313" key="2">
    <source>
        <dbReference type="Proteomes" id="UP001528823"/>
    </source>
</evidence>
<accession>A0ABT5UEV6</accession>
<organism evidence="1 2">
    <name type="scientific">Spartinivicinus poritis</name>
    <dbReference type="NCBI Taxonomy" id="2994640"/>
    <lineage>
        <taxon>Bacteria</taxon>
        <taxon>Pseudomonadati</taxon>
        <taxon>Pseudomonadota</taxon>
        <taxon>Gammaproteobacteria</taxon>
        <taxon>Oceanospirillales</taxon>
        <taxon>Zooshikellaceae</taxon>
        <taxon>Spartinivicinus</taxon>
    </lineage>
</organism>
<dbReference type="Proteomes" id="UP001528823">
    <property type="component" value="Unassembled WGS sequence"/>
</dbReference>
<reference evidence="1 2" key="1">
    <citation type="submission" date="2022-11" db="EMBL/GenBank/DDBJ databases">
        <title>Spartinivicinus poritis sp. nov., isolated from scleractinian coral Porites lutea.</title>
        <authorList>
            <person name="Zhang G."/>
            <person name="Cai L."/>
            <person name="Wei Q."/>
        </authorList>
    </citation>
    <scope>NUCLEOTIDE SEQUENCE [LARGE SCALE GENOMIC DNA]</scope>
    <source>
        <strain evidence="1 2">A2-2</strain>
    </source>
</reference>